<dbReference type="Proteomes" id="UP000540506">
    <property type="component" value="Unassembled WGS sequence"/>
</dbReference>
<comment type="caution">
    <text evidence="1">The sequence shown here is derived from an EMBL/GenBank/DDBJ whole genome shotgun (WGS) entry which is preliminary data.</text>
</comment>
<dbReference type="AlphaFoldDB" id="A0A7W7VT34"/>
<evidence type="ECO:0000313" key="2">
    <source>
        <dbReference type="Proteomes" id="UP000540506"/>
    </source>
</evidence>
<sequence length="152" mass="16831">MGISHGLASHHLRQLGKYGFVRQVEGVDNRERPWQLQHTSLSADGIEDQPGGAEALAVLEQLVAERAVAELNGWQQRRASWPPTWRRHSGVTTNSIYLTEAELAELTETFDALLARYLEQRPIDDLASRPPGSRAVNLTLIVTPQDPTAAES</sequence>
<proteinExistence type="predicted"/>
<dbReference type="RefSeq" id="WP_376778381.1">
    <property type="nucleotide sequence ID" value="NZ_JACHJV010000001.1"/>
</dbReference>
<organism evidence="1 2">
    <name type="scientific">Kitasatospora kifunensis</name>
    <name type="common">Streptomyces kifunensis</name>
    <dbReference type="NCBI Taxonomy" id="58351"/>
    <lineage>
        <taxon>Bacteria</taxon>
        <taxon>Bacillati</taxon>
        <taxon>Actinomycetota</taxon>
        <taxon>Actinomycetes</taxon>
        <taxon>Kitasatosporales</taxon>
        <taxon>Streptomycetaceae</taxon>
        <taxon>Kitasatospora</taxon>
    </lineage>
</organism>
<protein>
    <recommendedName>
        <fullName evidence="3">Transcriptional regulator</fullName>
    </recommendedName>
</protein>
<name>A0A7W7VT34_KITKI</name>
<reference evidence="1 2" key="1">
    <citation type="submission" date="2020-08" db="EMBL/GenBank/DDBJ databases">
        <title>Sequencing the genomes of 1000 actinobacteria strains.</title>
        <authorList>
            <person name="Klenk H.-P."/>
        </authorList>
    </citation>
    <scope>NUCLEOTIDE SEQUENCE [LARGE SCALE GENOMIC DNA]</scope>
    <source>
        <strain evidence="1 2">DSM 41654</strain>
    </source>
</reference>
<evidence type="ECO:0000313" key="1">
    <source>
        <dbReference type="EMBL" id="MBB4921269.1"/>
    </source>
</evidence>
<evidence type="ECO:0008006" key="3">
    <source>
        <dbReference type="Google" id="ProtNLM"/>
    </source>
</evidence>
<gene>
    <name evidence="1" type="ORF">FHR34_000262</name>
</gene>
<accession>A0A7W7VT34</accession>
<dbReference type="EMBL" id="JACHJV010000001">
    <property type="protein sequence ID" value="MBB4921269.1"/>
    <property type="molecule type" value="Genomic_DNA"/>
</dbReference>
<keyword evidence="2" id="KW-1185">Reference proteome</keyword>